<gene>
    <name evidence="2" type="ORF">KSB_52760</name>
</gene>
<protein>
    <submittedName>
        <fullName evidence="2">Uncharacterized protein</fullName>
    </submittedName>
</protein>
<proteinExistence type="predicted"/>
<dbReference type="Proteomes" id="UP000654345">
    <property type="component" value="Unassembled WGS sequence"/>
</dbReference>
<keyword evidence="3" id="KW-1185">Reference proteome</keyword>
<reference evidence="2 3" key="1">
    <citation type="journal article" date="2021" name="Int. J. Syst. Evol. Microbiol.">
        <title>Reticulibacter mediterranei gen. nov., sp. nov., within the new family Reticulibacteraceae fam. nov., and Ktedonospora formicarum gen. nov., sp. nov., Ktedonobacter robiniae sp. nov., Dictyobacter formicarum sp. nov. and Dictyobacter arantiisoli sp. nov., belonging to the class Ktedonobacteria.</title>
        <authorList>
            <person name="Yabe S."/>
            <person name="Zheng Y."/>
            <person name="Wang C.M."/>
            <person name="Sakai Y."/>
            <person name="Abe K."/>
            <person name="Yokota A."/>
            <person name="Donadio S."/>
            <person name="Cavaletti L."/>
            <person name="Monciardini P."/>
        </authorList>
    </citation>
    <scope>NUCLEOTIDE SEQUENCE [LARGE SCALE GENOMIC DNA]</scope>
    <source>
        <strain evidence="2 3">SOSP1-30</strain>
    </source>
</reference>
<organism evidence="2 3">
    <name type="scientific">Ktedonobacter robiniae</name>
    <dbReference type="NCBI Taxonomy" id="2778365"/>
    <lineage>
        <taxon>Bacteria</taxon>
        <taxon>Bacillati</taxon>
        <taxon>Chloroflexota</taxon>
        <taxon>Ktedonobacteria</taxon>
        <taxon>Ktedonobacterales</taxon>
        <taxon>Ktedonobacteraceae</taxon>
        <taxon>Ktedonobacter</taxon>
    </lineage>
</organism>
<sequence length="75" mass="8403">MTSSKNEIQQRAKNDVGASFPNVLRADGDLRNHAFAIAQQEVQNVPGQDPLAVQDYAEQYIAAYRQAVEERDAQR</sequence>
<feature type="region of interest" description="Disordered" evidence="1">
    <location>
        <begin position="1"/>
        <end position="20"/>
    </location>
</feature>
<evidence type="ECO:0000256" key="1">
    <source>
        <dbReference type="SAM" id="MobiDB-lite"/>
    </source>
</evidence>
<accession>A0ABQ3UVH0</accession>
<evidence type="ECO:0000313" key="3">
    <source>
        <dbReference type="Proteomes" id="UP000654345"/>
    </source>
</evidence>
<dbReference type="EMBL" id="BNJG01000002">
    <property type="protein sequence ID" value="GHO56801.1"/>
    <property type="molecule type" value="Genomic_DNA"/>
</dbReference>
<dbReference type="RefSeq" id="WP_201373261.1">
    <property type="nucleotide sequence ID" value="NZ_BNJG01000002.1"/>
</dbReference>
<name>A0ABQ3UVH0_9CHLR</name>
<comment type="caution">
    <text evidence="2">The sequence shown here is derived from an EMBL/GenBank/DDBJ whole genome shotgun (WGS) entry which is preliminary data.</text>
</comment>
<evidence type="ECO:0000313" key="2">
    <source>
        <dbReference type="EMBL" id="GHO56801.1"/>
    </source>
</evidence>